<name>A0A068RE42_9FUNG</name>
<dbReference type="AlphaFoldDB" id="A0A068RE42"/>
<keyword evidence="2" id="KW-0472">Membrane</keyword>
<dbReference type="VEuPathDB" id="FungiDB:LCOR_00181.1"/>
<dbReference type="PANTHER" id="PTHR34391:SF2">
    <property type="entry name" value="TRP C-TERMINAL DOMAIN-CONTAINING PROTEIN"/>
    <property type="match status" value="1"/>
</dbReference>
<keyword evidence="2" id="KW-1133">Transmembrane helix</keyword>
<organism evidence="3 4">
    <name type="scientific">Lichtheimia corymbifera JMRC:FSU:9682</name>
    <dbReference type="NCBI Taxonomy" id="1263082"/>
    <lineage>
        <taxon>Eukaryota</taxon>
        <taxon>Fungi</taxon>
        <taxon>Fungi incertae sedis</taxon>
        <taxon>Mucoromycota</taxon>
        <taxon>Mucoromycotina</taxon>
        <taxon>Mucoromycetes</taxon>
        <taxon>Mucorales</taxon>
        <taxon>Lichtheimiaceae</taxon>
        <taxon>Lichtheimia</taxon>
    </lineage>
</organism>
<sequence length="366" mass="41834">MATLQKIGERISQSKWTKLYIALALLQGIMIIALQSAIASQNTAQASNISLVTSPSYSHSINDHTTDAHDGIQAALSRLNRIKWENIAFIGFQVWFVGMAFDATVYQNAAEIIVLAILNGICAILGGLQVMDGQRWLDRLDRLNTDYDLTIDTTPLQTAFYIEIVLTVVIILYALVFAYVSYLVVKEFGWVIYKKIGPDVVVQRMYRIFQFFVLTLKIDIFIEFLVSLFYLVQFALDDGFYWDGYIQLVVTILILPLLYFGRMAAGGEQHGRMLLFIIFQFAVVFSLILMLWRTMFPQNEWYTWIAFVIMGIVFALATAVLGAWTMSNFGKGLEPYVQRGGQKKEQMSRHELREQRSVSSWRIDDD</sequence>
<keyword evidence="2" id="KW-0812">Transmembrane</keyword>
<dbReference type="GO" id="GO:0005794">
    <property type="term" value="C:Golgi apparatus"/>
    <property type="evidence" value="ECO:0007669"/>
    <property type="project" value="TreeGrafter"/>
</dbReference>
<evidence type="ECO:0000313" key="3">
    <source>
        <dbReference type="EMBL" id="CDH48398.1"/>
    </source>
</evidence>
<dbReference type="PANTHER" id="PTHR34391">
    <property type="entry name" value="UPF0658 GOLGI APPARATUS MEMBRANE PROTEIN C1952.10C-RELATED"/>
    <property type="match status" value="1"/>
</dbReference>
<dbReference type="OrthoDB" id="2448307at2759"/>
<feature type="compositionally biased region" description="Basic and acidic residues" evidence="1">
    <location>
        <begin position="342"/>
        <end position="356"/>
    </location>
</feature>
<feature type="transmembrane region" description="Helical" evidence="2">
    <location>
        <begin position="273"/>
        <end position="295"/>
    </location>
</feature>
<reference evidence="3" key="1">
    <citation type="submission" date="2013-08" db="EMBL/GenBank/DDBJ databases">
        <title>Gene expansion shapes genome architecture in the human pathogen Lichtheimia corymbifera: an evolutionary genomics analysis in the ancient terrestrial Mucorales (Mucoromycotina).</title>
        <authorList>
            <person name="Schwartze V.U."/>
            <person name="Winter S."/>
            <person name="Shelest E."/>
            <person name="Marcet-Houben M."/>
            <person name="Horn F."/>
            <person name="Wehner S."/>
            <person name="Hoffmann K."/>
            <person name="Riege K."/>
            <person name="Sammeth M."/>
            <person name="Nowrousian M."/>
            <person name="Valiante V."/>
            <person name="Linde J."/>
            <person name="Jacobsen I.D."/>
            <person name="Marz M."/>
            <person name="Brakhage A.A."/>
            <person name="Gabaldon T."/>
            <person name="Bocker S."/>
            <person name="Voigt K."/>
        </authorList>
    </citation>
    <scope>NUCLEOTIDE SEQUENCE [LARGE SCALE GENOMIC DNA]</scope>
    <source>
        <strain evidence="3">FSU 9682</strain>
    </source>
</reference>
<evidence type="ECO:0000313" key="4">
    <source>
        <dbReference type="Proteomes" id="UP000027586"/>
    </source>
</evidence>
<dbReference type="EMBL" id="CBTN010000001">
    <property type="protein sequence ID" value="CDH48398.1"/>
    <property type="molecule type" value="Genomic_DNA"/>
</dbReference>
<dbReference type="InterPro" id="IPR040410">
    <property type="entry name" value="UPF0658_Golgi"/>
</dbReference>
<feature type="transmembrane region" description="Helical" evidence="2">
    <location>
        <begin position="20"/>
        <end position="38"/>
    </location>
</feature>
<feature type="transmembrane region" description="Helical" evidence="2">
    <location>
        <begin position="159"/>
        <end position="185"/>
    </location>
</feature>
<feature type="transmembrane region" description="Helical" evidence="2">
    <location>
        <begin position="244"/>
        <end position="261"/>
    </location>
</feature>
<protein>
    <submittedName>
        <fullName evidence="3">Uncharacterized protein</fullName>
    </submittedName>
</protein>
<keyword evidence="4" id="KW-1185">Reference proteome</keyword>
<accession>A0A068RE42</accession>
<feature type="region of interest" description="Disordered" evidence="1">
    <location>
        <begin position="341"/>
        <end position="366"/>
    </location>
</feature>
<feature type="transmembrane region" description="Helical" evidence="2">
    <location>
        <begin position="301"/>
        <end position="324"/>
    </location>
</feature>
<dbReference type="STRING" id="1263082.A0A068RE42"/>
<dbReference type="Proteomes" id="UP000027586">
    <property type="component" value="Unassembled WGS sequence"/>
</dbReference>
<evidence type="ECO:0000256" key="1">
    <source>
        <dbReference type="SAM" id="MobiDB-lite"/>
    </source>
</evidence>
<feature type="transmembrane region" description="Helical" evidence="2">
    <location>
        <begin position="87"/>
        <end position="105"/>
    </location>
</feature>
<proteinExistence type="predicted"/>
<feature type="transmembrane region" description="Helical" evidence="2">
    <location>
        <begin position="206"/>
        <end position="232"/>
    </location>
</feature>
<comment type="caution">
    <text evidence="3">The sequence shown here is derived from an EMBL/GenBank/DDBJ whole genome shotgun (WGS) entry which is preliminary data.</text>
</comment>
<feature type="transmembrane region" description="Helical" evidence="2">
    <location>
        <begin position="112"/>
        <end position="131"/>
    </location>
</feature>
<evidence type="ECO:0000256" key="2">
    <source>
        <dbReference type="SAM" id="Phobius"/>
    </source>
</evidence>
<gene>
    <name evidence="3" type="ORF">LCOR_00181.1</name>
</gene>